<reference evidence="2" key="2">
    <citation type="submission" date="2025-08" db="UniProtKB">
        <authorList>
            <consortium name="RefSeq"/>
        </authorList>
    </citation>
    <scope>IDENTIFICATION</scope>
    <source>
        <tissue evidence="2">Leaf</tissue>
    </source>
</reference>
<evidence type="ECO:0000313" key="2">
    <source>
        <dbReference type="RefSeq" id="XP_075080317.1"/>
    </source>
</evidence>
<name>A0AC58S5P9_TOBAC</name>
<dbReference type="Proteomes" id="UP000790787">
    <property type="component" value="Chromosome 11"/>
</dbReference>
<dbReference type="RefSeq" id="XP_075080317.1">
    <property type="nucleotide sequence ID" value="XM_075224216.1"/>
</dbReference>
<accession>A0AC58S5P9</accession>
<proteinExistence type="predicted"/>
<gene>
    <name evidence="2" type="primary">LOC142165838</name>
</gene>
<reference evidence="1" key="1">
    <citation type="journal article" date="2014" name="Nat. Commun.">
        <title>The tobacco genome sequence and its comparison with those of tomato and potato.</title>
        <authorList>
            <person name="Sierro N."/>
            <person name="Battey J.N."/>
            <person name="Ouadi S."/>
            <person name="Bakaher N."/>
            <person name="Bovet L."/>
            <person name="Willig A."/>
            <person name="Goepfert S."/>
            <person name="Peitsch M.C."/>
            <person name="Ivanov N.V."/>
        </authorList>
    </citation>
    <scope>NUCLEOTIDE SEQUENCE [LARGE SCALE GENOMIC DNA]</scope>
</reference>
<sequence length="394" mass="44942">MVEDFLEVFMDDFSVVHDSFEHCLDNLRQVLKRYEETNLETDLVLNWEKCHFMVDEGIVLGHKISKQCIEVDRAKIKIISKIPPSTSVKGIRSFLGHADFYRRFIKHFSKIANPMCKLLEKDEKFVFEEKCLKAFEELKQKLTTTPIIVTPDWSIPFELMCDTSDEQIYALSNTFSPWYADIANFFVSDLVPEEYEVMPILKTCHDLPVGGHHGGNRTAAKVLECGYYWPTLYQDANQMGKSCDQCQIQGSISKRHEMPMIFVLEVEIFVVWGIDFMGPFMSSYGMTYILVAMDNVSRWVEAIALSNNEVRSVTAFLKKNIFTRFGSPRANLSDGGTHFCNKACAGLLEKYGVKHKVATPYHPQSSDQVEVSNREIKNILAKTVNANMTTGQGS</sequence>
<evidence type="ECO:0000313" key="1">
    <source>
        <dbReference type="Proteomes" id="UP000790787"/>
    </source>
</evidence>
<protein>
    <submittedName>
        <fullName evidence="2">Uncharacterized protein LOC142165838</fullName>
    </submittedName>
</protein>
<keyword evidence="1" id="KW-1185">Reference proteome</keyword>
<organism evidence="1 2">
    <name type="scientific">Nicotiana tabacum</name>
    <name type="common">Common tobacco</name>
    <dbReference type="NCBI Taxonomy" id="4097"/>
    <lineage>
        <taxon>Eukaryota</taxon>
        <taxon>Viridiplantae</taxon>
        <taxon>Streptophyta</taxon>
        <taxon>Embryophyta</taxon>
        <taxon>Tracheophyta</taxon>
        <taxon>Spermatophyta</taxon>
        <taxon>Magnoliopsida</taxon>
        <taxon>eudicotyledons</taxon>
        <taxon>Gunneridae</taxon>
        <taxon>Pentapetalae</taxon>
        <taxon>asterids</taxon>
        <taxon>lamiids</taxon>
        <taxon>Solanales</taxon>
        <taxon>Solanaceae</taxon>
        <taxon>Nicotianoideae</taxon>
        <taxon>Nicotianeae</taxon>
        <taxon>Nicotiana</taxon>
    </lineage>
</organism>